<reference evidence="1 2" key="1">
    <citation type="journal article" date="2016" name="Environ. Microbiol.">
        <title>New Methyloceanibacter diversity from North Sea sediments includes methanotroph containing solely the soluble methane monooxygenase.</title>
        <authorList>
            <person name="Vekeman B."/>
            <person name="Kerckhof F.M."/>
            <person name="Cremers G."/>
            <person name="de Vos P."/>
            <person name="Vandamme P."/>
            <person name="Boon N."/>
            <person name="Op den Camp H.J."/>
            <person name="Heylen K."/>
        </authorList>
    </citation>
    <scope>NUCLEOTIDE SEQUENCE [LARGE SCALE GENOMIC DNA]</scope>
    <source>
        <strain evidence="1 2">R-67177</strain>
    </source>
</reference>
<name>A0A1E3W8N4_9HYPH</name>
<dbReference type="OrthoDB" id="8450561at2"/>
<sequence length="282" mass="31725">MTGASHVLDPVEAAKDDISRSKRLIASTLDDLTQHHSWLESYHRDERRRAQRLRREDALHRLELRRQRAAWLSRRFALATYGFARTTTVFLVRNGRAFLTWAAPRAHSLSRLIMRWISAGAFWAWRTGLSLSRTGLEASAAGLTWTIRASDQAGIVFRQRVSIYAALLSAEAAIYAAPGIRRASIGWIRTRHRARRITSTLEARISGGWTKTRSAVSHWITVESPRLGRGLADNVTAGTTRTRVLAADLSRAALRPARTAGLGPRCESGRLSRRMRRRDIAL</sequence>
<proteinExistence type="predicted"/>
<evidence type="ECO:0000313" key="2">
    <source>
        <dbReference type="Proteomes" id="UP000095042"/>
    </source>
</evidence>
<accession>A0A1E3W8N4</accession>
<gene>
    <name evidence="1" type="ORF">AUC71_16640</name>
</gene>
<comment type="caution">
    <text evidence="1">The sequence shown here is derived from an EMBL/GenBank/DDBJ whole genome shotgun (WGS) entry which is preliminary data.</text>
</comment>
<organism evidence="1 2">
    <name type="scientific">Methyloceanibacter marginalis</name>
    <dbReference type="NCBI Taxonomy" id="1774971"/>
    <lineage>
        <taxon>Bacteria</taxon>
        <taxon>Pseudomonadati</taxon>
        <taxon>Pseudomonadota</taxon>
        <taxon>Alphaproteobacteria</taxon>
        <taxon>Hyphomicrobiales</taxon>
        <taxon>Hyphomicrobiaceae</taxon>
        <taxon>Methyloceanibacter</taxon>
    </lineage>
</organism>
<evidence type="ECO:0000313" key="1">
    <source>
        <dbReference type="EMBL" id="ODS02185.1"/>
    </source>
</evidence>
<keyword evidence="2" id="KW-1185">Reference proteome</keyword>
<protein>
    <submittedName>
        <fullName evidence="1">Uncharacterized protein</fullName>
    </submittedName>
</protein>
<dbReference type="RefSeq" id="WP_069624631.1">
    <property type="nucleotide sequence ID" value="NZ_LPWD01000380.1"/>
</dbReference>
<dbReference type="EMBL" id="LPWD01000380">
    <property type="protein sequence ID" value="ODS02185.1"/>
    <property type="molecule type" value="Genomic_DNA"/>
</dbReference>
<dbReference type="Proteomes" id="UP000095042">
    <property type="component" value="Unassembled WGS sequence"/>
</dbReference>
<dbReference type="AlphaFoldDB" id="A0A1E3W8N4"/>